<dbReference type="KEGG" id="scm:SCHCO_02663783"/>
<reference evidence="1 2" key="1">
    <citation type="journal article" date="2010" name="Nat. Biotechnol.">
        <title>Genome sequence of the model mushroom Schizophyllum commune.</title>
        <authorList>
            <person name="Ohm R.A."/>
            <person name="de Jong J.F."/>
            <person name="Lugones L.G."/>
            <person name="Aerts A."/>
            <person name="Kothe E."/>
            <person name="Stajich J.E."/>
            <person name="de Vries R.P."/>
            <person name="Record E."/>
            <person name="Levasseur A."/>
            <person name="Baker S.E."/>
            <person name="Bartholomew K.A."/>
            <person name="Coutinho P.M."/>
            <person name="Erdmann S."/>
            <person name="Fowler T.J."/>
            <person name="Gathman A.C."/>
            <person name="Lombard V."/>
            <person name="Henrissat B."/>
            <person name="Knabe N."/>
            <person name="Kuees U."/>
            <person name="Lilly W.W."/>
            <person name="Lindquist E."/>
            <person name="Lucas S."/>
            <person name="Magnuson J.K."/>
            <person name="Piumi F."/>
            <person name="Raudaskoski M."/>
            <person name="Salamov A."/>
            <person name="Schmutz J."/>
            <person name="Schwarze F.W.M.R."/>
            <person name="vanKuyk P.A."/>
            <person name="Horton J.S."/>
            <person name="Grigoriev I.V."/>
            <person name="Woesten H.A.B."/>
        </authorList>
    </citation>
    <scope>NUCLEOTIDE SEQUENCE [LARGE SCALE GENOMIC DNA]</scope>
    <source>
        <strain evidence="2">H4-8 / FGSC 9210</strain>
    </source>
</reference>
<proteinExistence type="predicted"/>
<sequence>MGDYKKAGRAQGARRQIDKTEYFQALDAIALIGHHDTSHNLAVRRNIAVNKSDNAPSGSLLTADTCEKTCNSQSLMDRLPNELLCAIFLLCGDPSPTSAFPRCAEMHTFYAVKECRMAYSRSAAILGRVCSRWYAVTRGFPALWTLVDVAYPSTKAKSVLNLCLRYSAGLPLTLWISQYTQVQYQEVDPGFMANVAKHAHRWQEISIELLDVKRRILQPLTCLPSGAFSSLGRARVAFVIMRQQPDYATIYDDLWKLFLTSPKLNCMDLARTQCFQSGLPLAPLRQLTSLGLHDAEPDMVAPLLKNCTKLELLCIEFKKTNIFLPFVTPIHLPHLRILLLRGSIDWTTLFTSLTAPVIDRLDMAYSEIPYHHVASMLARSSARIRMLTIHRPILGREADFLDFIRSRILQDLEILSCKLPHRRETSDIGGEAVFDNQPYLQWHGLQTNADPSQAPDMSVPKNHDIIPTLAERSVVDKPGRARIRSLLSAMSRKTSCQPAIDRLPNEILCAIFFICGDPSSASAYPRDIGMHTYGKERYEIQRYSRSAALLGRVCVRWYAVTRGFPSLWTVVDIAYPTKEATSVLTLCLRYSSDLPLSLWITRSLDPDARKRAVDPRFMSLVAADAHRWREISMEFLDEIRVLEPLVSLPHGAFSSLEQGRIEFQKLEAREDTLDTRLWNMFFTSPKLRCVDLTRTNFIRSGLASAPLQQLTSLGMHSAMPDMVPAVLSTCTSLELLCIQIEPMALGIAGLQTLPIPFSSHLPRLRVLMLCGPYDWAPLCNSLTAPALDRLDVARINIGPYIERMLVRSSARLRMLTIYRPGLGQGDIMLSLVRSPPLRSLRILRYTISYPGSADIGWEDAFDLRPFIPQGVIQAVGAAEAEQSYIKLCEGTSSYGASPS</sequence>
<protein>
    <recommendedName>
        <fullName evidence="3">F-box domain-containing protein</fullName>
    </recommendedName>
</protein>
<dbReference type="RefSeq" id="XP_003038339.1">
    <property type="nucleotide sequence ID" value="XM_003038293.1"/>
</dbReference>
<evidence type="ECO:0000313" key="1">
    <source>
        <dbReference type="EMBL" id="EFJ03437.1"/>
    </source>
</evidence>
<dbReference type="HOGENOM" id="CLU_288059_0_0_1"/>
<organism evidence="2">
    <name type="scientific">Schizophyllum commune (strain H4-8 / FGSC 9210)</name>
    <name type="common">Split gill fungus</name>
    <dbReference type="NCBI Taxonomy" id="578458"/>
    <lineage>
        <taxon>Eukaryota</taxon>
        <taxon>Fungi</taxon>
        <taxon>Dikarya</taxon>
        <taxon>Basidiomycota</taxon>
        <taxon>Agaricomycotina</taxon>
        <taxon>Agaricomycetes</taxon>
        <taxon>Agaricomycetidae</taxon>
        <taxon>Agaricales</taxon>
        <taxon>Schizophyllaceae</taxon>
        <taxon>Schizophyllum</taxon>
    </lineage>
</organism>
<gene>
    <name evidence="1" type="ORF">SCHCODRAFT_103408</name>
</gene>
<dbReference type="AlphaFoldDB" id="D8PM13"/>
<dbReference type="InterPro" id="IPR032675">
    <property type="entry name" value="LRR_dom_sf"/>
</dbReference>
<accession>D8PM13</accession>
<name>D8PM13_SCHCM</name>
<dbReference type="Proteomes" id="UP000007431">
    <property type="component" value="Unassembled WGS sequence"/>
</dbReference>
<dbReference type="EMBL" id="GL377302">
    <property type="protein sequence ID" value="EFJ03437.1"/>
    <property type="molecule type" value="Genomic_DNA"/>
</dbReference>
<dbReference type="InParanoid" id="D8PM13"/>
<dbReference type="Gene3D" id="3.80.10.10">
    <property type="entry name" value="Ribonuclease Inhibitor"/>
    <property type="match status" value="1"/>
</dbReference>
<feature type="non-terminal residue" evidence="1">
    <location>
        <position position="899"/>
    </location>
</feature>
<evidence type="ECO:0008006" key="3">
    <source>
        <dbReference type="Google" id="ProtNLM"/>
    </source>
</evidence>
<dbReference type="SUPFAM" id="SSF52047">
    <property type="entry name" value="RNI-like"/>
    <property type="match status" value="2"/>
</dbReference>
<keyword evidence="2" id="KW-1185">Reference proteome</keyword>
<evidence type="ECO:0000313" key="2">
    <source>
        <dbReference type="Proteomes" id="UP000007431"/>
    </source>
</evidence>
<dbReference type="GeneID" id="9588996"/>
<dbReference type="VEuPathDB" id="FungiDB:SCHCODRAFT_02663783"/>
<dbReference type="OrthoDB" id="3064286at2759"/>